<keyword evidence="1" id="KW-0812">Transmembrane</keyword>
<comment type="caution">
    <text evidence="2">The sequence shown here is derived from an EMBL/GenBank/DDBJ whole genome shotgun (WGS) entry which is preliminary data.</text>
</comment>
<name>X1A4Z2_9ZZZZ</name>
<organism evidence="2">
    <name type="scientific">marine sediment metagenome</name>
    <dbReference type="NCBI Taxonomy" id="412755"/>
    <lineage>
        <taxon>unclassified sequences</taxon>
        <taxon>metagenomes</taxon>
        <taxon>ecological metagenomes</taxon>
    </lineage>
</organism>
<keyword evidence="1" id="KW-1133">Transmembrane helix</keyword>
<evidence type="ECO:0000256" key="1">
    <source>
        <dbReference type="SAM" id="Phobius"/>
    </source>
</evidence>
<evidence type="ECO:0000313" key="2">
    <source>
        <dbReference type="EMBL" id="GAG77205.1"/>
    </source>
</evidence>
<gene>
    <name evidence="2" type="ORF">S01H4_27491</name>
</gene>
<feature type="transmembrane region" description="Helical" evidence="1">
    <location>
        <begin position="41"/>
        <end position="65"/>
    </location>
</feature>
<proteinExistence type="predicted"/>
<keyword evidence="1" id="KW-0472">Membrane</keyword>
<dbReference type="EMBL" id="BART01013448">
    <property type="protein sequence ID" value="GAG77205.1"/>
    <property type="molecule type" value="Genomic_DNA"/>
</dbReference>
<accession>X1A4Z2</accession>
<evidence type="ECO:0008006" key="3">
    <source>
        <dbReference type="Google" id="ProtNLM"/>
    </source>
</evidence>
<dbReference type="AlphaFoldDB" id="X1A4Z2"/>
<reference evidence="2" key="1">
    <citation type="journal article" date="2014" name="Front. Microbiol.">
        <title>High frequency of phylogenetically diverse reductive dehalogenase-homologous genes in deep subseafloor sedimentary metagenomes.</title>
        <authorList>
            <person name="Kawai M."/>
            <person name="Futagami T."/>
            <person name="Toyoda A."/>
            <person name="Takaki Y."/>
            <person name="Nishi S."/>
            <person name="Hori S."/>
            <person name="Arai W."/>
            <person name="Tsubouchi T."/>
            <person name="Morono Y."/>
            <person name="Uchiyama I."/>
            <person name="Ito T."/>
            <person name="Fujiyama A."/>
            <person name="Inagaki F."/>
            <person name="Takami H."/>
        </authorList>
    </citation>
    <scope>NUCLEOTIDE SEQUENCE</scope>
    <source>
        <strain evidence="2">Expedition CK06-06</strain>
    </source>
</reference>
<dbReference type="SUPFAM" id="SSF102405">
    <property type="entry name" value="MCP/YpsA-like"/>
    <property type="match status" value="1"/>
</dbReference>
<feature type="non-terminal residue" evidence="2">
    <location>
        <position position="1"/>
    </location>
</feature>
<protein>
    <recommendedName>
        <fullName evidence="3">DUF2493 domain-containing protein</fullName>
    </recommendedName>
</protein>
<sequence length="172" mass="19418">LFILHQHSEVVYFPHFHLKYLCPNSSQSSEQIILLPSQISIFFFTQVSFIILSASLYSTILIVIIGSRDLDEDFVVDKLINILSSIEKVSIISGGARGVDTYVSQCCETMSIPIKIIKPINPSNKLDYLFRNVEIITLADKIIAFWDGKSKGTKFVIDYATARGKEVEVIRK</sequence>